<dbReference type="PANTHER" id="PTHR24180:SF45">
    <property type="entry name" value="POLY [ADP-RIBOSE] POLYMERASE TANKYRASE"/>
    <property type="match status" value="1"/>
</dbReference>
<feature type="repeat" description="ANK" evidence="3">
    <location>
        <begin position="314"/>
        <end position="346"/>
    </location>
</feature>
<gene>
    <name evidence="5" type="ORF">AB1Y20_005003</name>
</gene>
<dbReference type="Proteomes" id="UP001515480">
    <property type="component" value="Unassembled WGS sequence"/>
</dbReference>
<feature type="compositionally biased region" description="Low complexity" evidence="4">
    <location>
        <begin position="909"/>
        <end position="922"/>
    </location>
</feature>
<feature type="repeat" description="ANK" evidence="3">
    <location>
        <begin position="108"/>
        <end position="140"/>
    </location>
</feature>
<dbReference type="InterPro" id="IPR002110">
    <property type="entry name" value="Ankyrin_rpt"/>
</dbReference>
<feature type="region of interest" description="Disordered" evidence="4">
    <location>
        <begin position="875"/>
        <end position="931"/>
    </location>
</feature>
<dbReference type="InterPro" id="IPR036770">
    <property type="entry name" value="Ankyrin_rpt-contain_sf"/>
</dbReference>
<evidence type="ECO:0000313" key="6">
    <source>
        <dbReference type="Proteomes" id="UP001515480"/>
    </source>
</evidence>
<dbReference type="PRINTS" id="PR01415">
    <property type="entry name" value="ANKYRIN"/>
</dbReference>
<evidence type="ECO:0000256" key="1">
    <source>
        <dbReference type="ARBA" id="ARBA00022737"/>
    </source>
</evidence>
<accession>A0AB34J4Z0</accession>
<name>A0AB34J4Z0_PRYPA</name>
<dbReference type="SMART" id="SM00248">
    <property type="entry name" value="ANK"/>
    <property type="match status" value="7"/>
</dbReference>
<dbReference type="PANTHER" id="PTHR24180">
    <property type="entry name" value="CYCLIN-DEPENDENT KINASE INHIBITOR 2C-RELATED"/>
    <property type="match status" value="1"/>
</dbReference>
<protein>
    <submittedName>
        <fullName evidence="5">Uncharacterized protein</fullName>
    </submittedName>
</protein>
<dbReference type="PROSITE" id="PS50088">
    <property type="entry name" value="ANK_REPEAT"/>
    <property type="match status" value="5"/>
</dbReference>
<dbReference type="AlphaFoldDB" id="A0AB34J4Z0"/>
<evidence type="ECO:0000256" key="3">
    <source>
        <dbReference type="PROSITE-ProRule" id="PRU00023"/>
    </source>
</evidence>
<evidence type="ECO:0000313" key="5">
    <source>
        <dbReference type="EMBL" id="KAL1511715.1"/>
    </source>
</evidence>
<keyword evidence="2 3" id="KW-0040">ANK repeat</keyword>
<dbReference type="Pfam" id="PF12796">
    <property type="entry name" value="Ank_2"/>
    <property type="match status" value="3"/>
</dbReference>
<feature type="repeat" description="ANK" evidence="3">
    <location>
        <begin position="243"/>
        <end position="263"/>
    </location>
</feature>
<dbReference type="PROSITE" id="PS50096">
    <property type="entry name" value="IQ"/>
    <property type="match status" value="1"/>
</dbReference>
<proteinExistence type="predicted"/>
<keyword evidence="6" id="KW-1185">Reference proteome</keyword>
<dbReference type="PROSITE" id="PS50297">
    <property type="entry name" value="ANK_REP_REGION"/>
    <property type="match status" value="5"/>
</dbReference>
<evidence type="ECO:0000256" key="2">
    <source>
        <dbReference type="ARBA" id="ARBA00023043"/>
    </source>
</evidence>
<comment type="caution">
    <text evidence="5">The sequence shown here is derived from an EMBL/GenBank/DDBJ whole genome shotgun (WGS) entry which is preliminary data.</text>
</comment>
<feature type="repeat" description="ANK" evidence="3">
    <location>
        <begin position="281"/>
        <end position="313"/>
    </location>
</feature>
<dbReference type="Gene3D" id="1.25.40.20">
    <property type="entry name" value="Ankyrin repeat-containing domain"/>
    <property type="match status" value="2"/>
</dbReference>
<reference evidence="5 6" key="1">
    <citation type="journal article" date="2024" name="Science">
        <title>Giant polyketide synthase enzymes in the biosynthesis of giant marine polyether toxins.</title>
        <authorList>
            <person name="Fallon T.R."/>
            <person name="Shende V.V."/>
            <person name="Wierzbicki I.H."/>
            <person name="Pendleton A.L."/>
            <person name="Watervoot N.F."/>
            <person name="Auber R.P."/>
            <person name="Gonzalez D.J."/>
            <person name="Wisecaver J.H."/>
            <person name="Moore B.S."/>
        </authorList>
    </citation>
    <scope>NUCLEOTIDE SEQUENCE [LARGE SCALE GENOMIC DNA]</scope>
    <source>
        <strain evidence="5 6">12B1</strain>
    </source>
</reference>
<keyword evidence="1" id="KW-0677">Repeat</keyword>
<sequence length="931" mass="100576">MPEPPRPHLAPGHLMASHRSPAQLATPAPVQLIPLEVPPPAPTGVCNPTRLEALALEAEAAGIMPPGEVKANIVQKEKVFEVARNGNLIEMYGLLRKSPHLWKLKADDGTTPLHAAASTGKMDMAQLLAQAGGDVRAKDADGWEPLHYACANGFYGTAQWLLEAGASVLATTKDGWQPMHAAADAGETQLARFIARYKGADLRAKDFEGHEPAHLAASSGHLEFLQWLVRSTDGRCATAVDANGWQPLHHAALTGQLDVVRWLYAQREKLSGISLTAATSVGWEPLHVAASSGHHEVADWLLHHAVPVDSRSQDGWQPLHAAAYAGHEEVVRLLISSGAQPQATTDLGLEPSDLARRAGHLELEKLILSERQRLTSSARKAGAAVPESQALQDSSAAALKAARRRTARKTAGVAVALLQSQSPTVSTEPAVLHALIGREGQPTPQQARALLTIQSRFRGKRARKLAKGRAVMFKITLLLAKAETRAAVVIQRRFRKKLEGDGAAKVIQKAHRLKLSRTAKGRKTSTFARDQAVNYIKTALDRSYLMSKLSTELAAMMEKGTVYSVGSAQIVTWQTRYFFVGDTGLMYQHVSRKMRPCGKVRLVPWASLKQVEALEDDSVYVATHTGKKLYLKLKDAEKPNIAAWLWATRLCQLSQLLGNEVSGHVAEIAYGLRIGGQKPFQPPFVPSALVELAPSPPPEYTLPFDGGLASARLPRPEQMMPPALAPQPLTSDQQLVREADSLLADEGEGEESAEEAARRRQWILYYVSCGMFDDAEDIGWDRADPPDPRVFTQPDVLAAVFEAPAAATPPAEEEAAPPREERRSLFGFGKRTAETTTNTNDGAAALTEPLLTASNERDSQQPERTSWIQQRLSQIRGIFGPSGDAAPAQAPAESRTAAPSDAYEPPPGEAEAQAADGPAQAEGGEGQVDRI</sequence>
<evidence type="ECO:0000256" key="4">
    <source>
        <dbReference type="SAM" id="MobiDB-lite"/>
    </source>
</evidence>
<dbReference type="SUPFAM" id="SSF48403">
    <property type="entry name" value="Ankyrin repeat"/>
    <property type="match status" value="1"/>
</dbReference>
<feature type="repeat" description="ANK" evidence="3">
    <location>
        <begin position="141"/>
        <end position="173"/>
    </location>
</feature>
<dbReference type="EMBL" id="JBGBPQ010000013">
    <property type="protein sequence ID" value="KAL1511715.1"/>
    <property type="molecule type" value="Genomic_DNA"/>
</dbReference>
<organism evidence="5 6">
    <name type="scientific">Prymnesium parvum</name>
    <name type="common">Toxic golden alga</name>
    <dbReference type="NCBI Taxonomy" id="97485"/>
    <lineage>
        <taxon>Eukaryota</taxon>
        <taxon>Haptista</taxon>
        <taxon>Haptophyta</taxon>
        <taxon>Prymnesiophyceae</taxon>
        <taxon>Prymnesiales</taxon>
        <taxon>Prymnesiaceae</taxon>
        <taxon>Prymnesium</taxon>
    </lineage>
</organism>
<dbReference type="InterPro" id="IPR051637">
    <property type="entry name" value="Ank_repeat_dom-contain_49"/>
</dbReference>